<protein>
    <recommendedName>
        <fullName evidence="3">CAP-Gly domain-containing protein</fullName>
    </recommendedName>
</protein>
<gene>
    <name evidence="4" type="ORF">KGF57_000056</name>
</gene>
<dbReference type="GeneID" id="76148116"/>
<dbReference type="PANTHER" id="PTHR18916:SF83">
    <property type="entry name" value="TIP ELONGATION PROTEIN 1"/>
    <property type="match status" value="1"/>
</dbReference>
<feature type="compositionally biased region" description="Basic and acidic residues" evidence="2">
    <location>
        <begin position="148"/>
        <end position="166"/>
    </location>
</feature>
<evidence type="ECO:0000313" key="4">
    <source>
        <dbReference type="EMBL" id="KAI5968941.1"/>
    </source>
</evidence>
<evidence type="ECO:0000256" key="2">
    <source>
        <dbReference type="SAM" id="MobiDB-lite"/>
    </source>
</evidence>
<dbReference type="RefSeq" id="XP_051611475.1">
    <property type="nucleotide sequence ID" value="XM_051755040.1"/>
</dbReference>
<keyword evidence="5" id="KW-1185">Reference proteome</keyword>
<dbReference type="SUPFAM" id="SSF74924">
    <property type="entry name" value="Cap-Gly domain"/>
    <property type="match status" value="1"/>
</dbReference>
<dbReference type="Gene3D" id="2.30.30.190">
    <property type="entry name" value="CAP Gly-rich-like domain"/>
    <property type="match status" value="1"/>
</dbReference>
<dbReference type="InterPro" id="IPR036859">
    <property type="entry name" value="CAP-Gly_dom_sf"/>
</dbReference>
<dbReference type="PROSITE" id="PS50245">
    <property type="entry name" value="CAP_GLY_2"/>
    <property type="match status" value="1"/>
</dbReference>
<name>A0AAD5G1I9_9ASCO</name>
<feature type="coiled-coil region" evidence="1">
    <location>
        <begin position="254"/>
        <end position="343"/>
    </location>
</feature>
<feature type="compositionally biased region" description="Polar residues" evidence="2">
    <location>
        <begin position="124"/>
        <end position="147"/>
    </location>
</feature>
<dbReference type="AlphaFoldDB" id="A0AAD5G1I9"/>
<dbReference type="Proteomes" id="UP001204833">
    <property type="component" value="Unassembled WGS sequence"/>
</dbReference>
<dbReference type="SUPFAM" id="SSF57997">
    <property type="entry name" value="Tropomyosin"/>
    <property type="match status" value="1"/>
</dbReference>
<dbReference type="InterPro" id="IPR000938">
    <property type="entry name" value="CAP-Gly_domain"/>
</dbReference>
<proteinExistence type="predicted"/>
<organism evidence="4 5">
    <name type="scientific">Candida theae</name>
    <dbReference type="NCBI Taxonomy" id="1198502"/>
    <lineage>
        <taxon>Eukaryota</taxon>
        <taxon>Fungi</taxon>
        <taxon>Dikarya</taxon>
        <taxon>Ascomycota</taxon>
        <taxon>Saccharomycotina</taxon>
        <taxon>Pichiomycetes</taxon>
        <taxon>Debaryomycetaceae</taxon>
        <taxon>Candida/Lodderomyces clade</taxon>
        <taxon>Candida</taxon>
    </lineage>
</organism>
<comment type="caution">
    <text evidence="4">The sequence shown here is derived from an EMBL/GenBank/DDBJ whole genome shotgun (WGS) entry which is preliminary data.</text>
</comment>
<dbReference type="PANTHER" id="PTHR18916">
    <property type="entry name" value="DYNACTIN 1-RELATED MICROTUBULE-BINDING"/>
    <property type="match status" value="1"/>
</dbReference>
<feature type="coiled-coil region" evidence="1">
    <location>
        <begin position="187"/>
        <end position="228"/>
    </location>
</feature>
<dbReference type="EMBL" id="JAIHNG010000001">
    <property type="protein sequence ID" value="KAI5968941.1"/>
    <property type="molecule type" value="Genomic_DNA"/>
</dbReference>
<keyword evidence="1" id="KW-0175">Coiled coil</keyword>
<dbReference type="Pfam" id="PF01302">
    <property type="entry name" value="CAP_GLY"/>
    <property type="match status" value="1"/>
</dbReference>
<reference evidence="4 5" key="1">
    <citation type="journal article" date="2022" name="DNA Res.">
        <title>Genome analysis of five recently described species of the CUG-Ser clade uncovers Candida theae as a new hybrid lineage with pathogenic potential in the Candida parapsilosis species complex.</title>
        <authorList>
            <person name="Mixao V."/>
            <person name="Del Olmo V."/>
            <person name="Hegedusova E."/>
            <person name="Saus E."/>
            <person name="Pryszcz L."/>
            <person name="Cillingova A."/>
            <person name="Nosek J."/>
            <person name="Gabaldon T."/>
        </authorList>
    </citation>
    <scope>NUCLEOTIDE SEQUENCE [LARGE SCALE GENOMIC DNA]</scope>
    <source>
        <strain evidence="4 5">CBS 12239</strain>
    </source>
</reference>
<feature type="domain" description="CAP-Gly" evidence="3">
    <location>
        <begin position="24"/>
        <end position="71"/>
    </location>
</feature>
<evidence type="ECO:0000313" key="5">
    <source>
        <dbReference type="Proteomes" id="UP001204833"/>
    </source>
</evidence>
<accession>A0AAD5G1I9</accession>
<sequence length="429" mass="48083">MSDLIGLRVSVPNASGHGYIRYIGPIRNKSGLFAGLELQGPLATSRGKNSGSVEGVQYFTVSIPKSGLFLPYERLRSSNPQLPDVASVENGRKCQEETVELTTPLRPTPVSRFSPMSKPPYHSVQRSSAKVYRQSNGDVTSSTQQGYHSDHHRRESSWSIDQHRSEMSTTPLRSPLTPSNTYHDAKLDLLDDQLYKSENNVHNYEEQIEELKKLIRDKDRRLENFNKQREEWHSAMDNLLAVQQDGMTVFEERLQELESVNKDQAVEISTLTEKLKISNERVEELEKECSELRAHTSAAESFEESSVKIRSLEETCKDYSDKVEQLQNELETVNKEIAALKNLSDGAVNHATEGKSRDALATSDRLISLSTVASDFGAARATQSDEIQDLPIYKPSTATDPSAGRSGWCGLCERDGHSSINCPFENEIF</sequence>
<feature type="region of interest" description="Disordered" evidence="2">
    <location>
        <begin position="101"/>
        <end position="180"/>
    </location>
</feature>
<feature type="compositionally biased region" description="Polar residues" evidence="2">
    <location>
        <begin position="167"/>
        <end position="180"/>
    </location>
</feature>
<evidence type="ECO:0000259" key="3">
    <source>
        <dbReference type="PROSITE" id="PS50245"/>
    </source>
</evidence>
<evidence type="ECO:0000256" key="1">
    <source>
        <dbReference type="SAM" id="Coils"/>
    </source>
</evidence>
<dbReference type="SMART" id="SM01052">
    <property type="entry name" value="CAP_GLY"/>
    <property type="match status" value="1"/>
</dbReference>